<protein>
    <recommendedName>
        <fullName evidence="1">Nitroreductase domain-containing protein</fullName>
    </recommendedName>
</protein>
<dbReference type="EMBL" id="NDWU01000004">
    <property type="protein sequence ID" value="PUA33739.1"/>
    <property type="molecule type" value="Genomic_DNA"/>
</dbReference>
<proteinExistence type="predicted"/>
<dbReference type="SUPFAM" id="SSF55469">
    <property type="entry name" value="FMN-dependent nitroreductase-like"/>
    <property type="match status" value="1"/>
</dbReference>
<gene>
    <name evidence="2" type="ORF">B9J98_01990</name>
</gene>
<reference evidence="2 3" key="1">
    <citation type="submission" date="2017-04" db="EMBL/GenBank/DDBJ databases">
        <title>Draft Aigarchaeota genome from a New Zealand hot spring.</title>
        <authorList>
            <person name="Reysenbach A.-L."/>
            <person name="Donaho J.A."/>
            <person name="Gerhart J."/>
            <person name="Kelley J.F."/>
            <person name="Kouba K."/>
            <person name="Podar M."/>
            <person name="Stott M."/>
        </authorList>
    </citation>
    <scope>NUCLEOTIDE SEQUENCE [LARGE SCALE GENOMIC DNA]</scope>
    <source>
        <strain evidence="2">NZ13_MG1</strain>
    </source>
</reference>
<evidence type="ECO:0000313" key="2">
    <source>
        <dbReference type="EMBL" id="PUA33739.1"/>
    </source>
</evidence>
<dbReference type="Proteomes" id="UP000244066">
    <property type="component" value="Unassembled WGS sequence"/>
</dbReference>
<dbReference type="Pfam" id="PF00881">
    <property type="entry name" value="Nitroreductase"/>
    <property type="match status" value="1"/>
</dbReference>
<comment type="caution">
    <text evidence="2">The sequence shown here is derived from an EMBL/GenBank/DDBJ whole genome shotgun (WGS) entry which is preliminary data.</text>
</comment>
<accession>A0A2R7Y8U2</accession>
<evidence type="ECO:0000313" key="3">
    <source>
        <dbReference type="Proteomes" id="UP000244066"/>
    </source>
</evidence>
<evidence type="ECO:0000259" key="1">
    <source>
        <dbReference type="Pfam" id="PF00881"/>
    </source>
</evidence>
<sequence>MEPQEILSFISSRASAKVPGDGEVSLEEIIRALEVATSAPSAHNSQPWRFVVVKDPGVKEMLLEEMAKAWRKDLREDGLDEKSIDEIVKASTERSMRASAIIVACLTMDDMHEYPDDRRRMCEHTMAVQSVAAAIENMLLAFHAMGISACWRSSALFAPEAVRKVLRIPDRFEPQAIVEVSRGGTSSKPPRKPLNEVACLNFWGNAIR</sequence>
<dbReference type="GO" id="GO:0016491">
    <property type="term" value="F:oxidoreductase activity"/>
    <property type="evidence" value="ECO:0007669"/>
    <property type="project" value="InterPro"/>
</dbReference>
<dbReference type="Gene3D" id="3.40.109.10">
    <property type="entry name" value="NADH Oxidase"/>
    <property type="match status" value="1"/>
</dbReference>
<dbReference type="InterPro" id="IPR029479">
    <property type="entry name" value="Nitroreductase"/>
</dbReference>
<dbReference type="InterPro" id="IPR050627">
    <property type="entry name" value="Nitroreductase/BluB"/>
</dbReference>
<dbReference type="AlphaFoldDB" id="A0A2R7Y8U2"/>
<dbReference type="PANTHER" id="PTHR23026:SF123">
    <property type="entry name" value="NAD(P)H NITROREDUCTASE RV3131-RELATED"/>
    <property type="match status" value="1"/>
</dbReference>
<feature type="domain" description="Nitroreductase" evidence="1">
    <location>
        <begin position="23"/>
        <end position="178"/>
    </location>
</feature>
<dbReference type="PANTHER" id="PTHR23026">
    <property type="entry name" value="NADPH NITROREDUCTASE"/>
    <property type="match status" value="1"/>
</dbReference>
<dbReference type="InterPro" id="IPR000415">
    <property type="entry name" value="Nitroreductase-like"/>
</dbReference>
<organism evidence="2 3">
    <name type="scientific">Candidatus Terraquivivens tikiterensis</name>
    <dbReference type="NCBI Taxonomy" id="1980982"/>
    <lineage>
        <taxon>Archaea</taxon>
        <taxon>Nitrososphaerota</taxon>
        <taxon>Candidatus Wolframiiraptoraceae</taxon>
        <taxon>Candidatus Terraquivivens</taxon>
    </lineage>
</organism>
<name>A0A2R7Y8U2_9ARCH</name>